<dbReference type="InterPro" id="IPR031165">
    <property type="entry name" value="GNAT_YJDJ"/>
</dbReference>
<evidence type="ECO:0000313" key="7">
    <source>
        <dbReference type="Proteomes" id="UP001374579"/>
    </source>
</evidence>
<evidence type="ECO:0000256" key="3">
    <source>
        <dbReference type="ARBA" id="ARBA00031876"/>
    </source>
</evidence>
<sequence length="186" mass="20335">MTSFRAIQVVFLQTAGVLCRHSRQDVAWAKRNHQIFSSAASTRATVWATGAGCVCSEACRVKPSVAKQSVSPRAAMSTSTPPTTQAEPANQDLTVRHDESGNQFVITIGQDQALLQYERRDDGTVDLWHTEVPPAFRGKGVAKLLAQAALDHFAGTSTPMRLSCTYLQKYATDFPQPSHQKFILAD</sequence>
<feature type="region of interest" description="Disordered" evidence="4">
    <location>
        <begin position="70"/>
        <end position="90"/>
    </location>
</feature>
<dbReference type="PROSITE" id="PS51729">
    <property type="entry name" value="GNAT_YJDJ"/>
    <property type="match status" value="1"/>
</dbReference>
<keyword evidence="7" id="KW-1185">Reference proteome</keyword>
<reference evidence="6 7" key="1">
    <citation type="submission" date="2024-02" db="EMBL/GenBank/DDBJ databases">
        <title>Chromosome-scale genome assembly of the rough periwinkle Littorina saxatilis.</title>
        <authorList>
            <person name="De Jode A."/>
            <person name="Faria R."/>
            <person name="Formenti G."/>
            <person name="Sims Y."/>
            <person name="Smith T.P."/>
            <person name="Tracey A."/>
            <person name="Wood J.M.D."/>
            <person name="Zagrodzka Z.B."/>
            <person name="Johannesson K."/>
            <person name="Butlin R.K."/>
            <person name="Leder E.H."/>
        </authorList>
    </citation>
    <scope>NUCLEOTIDE SEQUENCE [LARGE SCALE GENOMIC DNA]</scope>
    <source>
        <strain evidence="6">Snail1</strain>
        <tissue evidence="6">Muscle</tissue>
    </source>
</reference>
<evidence type="ECO:0000256" key="1">
    <source>
        <dbReference type="ARBA" id="ARBA00006233"/>
    </source>
</evidence>
<dbReference type="AlphaFoldDB" id="A0AAN9G5N7"/>
<comment type="caution">
    <text evidence="6">The sequence shown here is derived from an EMBL/GenBank/DDBJ whole genome shotgun (WGS) entry which is preliminary data.</text>
</comment>
<name>A0AAN9G5N7_9CAEN</name>
<organism evidence="6 7">
    <name type="scientific">Littorina saxatilis</name>
    <dbReference type="NCBI Taxonomy" id="31220"/>
    <lineage>
        <taxon>Eukaryota</taxon>
        <taxon>Metazoa</taxon>
        <taxon>Spiralia</taxon>
        <taxon>Lophotrochozoa</taxon>
        <taxon>Mollusca</taxon>
        <taxon>Gastropoda</taxon>
        <taxon>Caenogastropoda</taxon>
        <taxon>Littorinimorpha</taxon>
        <taxon>Littorinoidea</taxon>
        <taxon>Littorinidae</taxon>
        <taxon>Littorina</taxon>
    </lineage>
</organism>
<protein>
    <recommendedName>
        <fullName evidence="2">Protein NATD1</fullName>
    </recommendedName>
    <alternativeName>
        <fullName evidence="3">N-acetyltransferase domain-containing protein 1</fullName>
    </alternativeName>
</protein>
<dbReference type="InterPro" id="IPR016181">
    <property type="entry name" value="Acyl_CoA_acyltransferase"/>
</dbReference>
<dbReference type="SUPFAM" id="SSF55729">
    <property type="entry name" value="Acyl-CoA N-acyltransferases (Nat)"/>
    <property type="match status" value="1"/>
</dbReference>
<feature type="domain" description="N-acetyltransferase" evidence="5">
    <location>
        <begin position="96"/>
        <end position="184"/>
    </location>
</feature>
<dbReference type="Proteomes" id="UP001374579">
    <property type="component" value="Unassembled WGS sequence"/>
</dbReference>
<dbReference type="EMBL" id="JBAMIC010000014">
    <property type="protein sequence ID" value="KAK7095644.1"/>
    <property type="molecule type" value="Genomic_DNA"/>
</dbReference>
<dbReference type="InterPro" id="IPR045057">
    <property type="entry name" value="Gcn5-rel_NAT"/>
</dbReference>
<evidence type="ECO:0000256" key="2">
    <source>
        <dbReference type="ARBA" id="ARBA00020243"/>
    </source>
</evidence>
<dbReference type="Pfam" id="PF14542">
    <property type="entry name" value="Acetyltransf_CG"/>
    <property type="match status" value="1"/>
</dbReference>
<evidence type="ECO:0000313" key="6">
    <source>
        <dbReference type="EMBL" id="KAK7095644.1"/>
    </source>
</evidence>
<proteinExistence type="inferred from homology"/>
<evidence type="ECO:0000259" key="5">
    <source>
        <dbReference type="PROSITE" id="PS51729"/>
    </source>
</evidence>
<evidence type="ECO:0000256" key="4">
    <source>
        <dbReference type="SAM" id="MobiDB-lite"/>
    </source>
</evidence>
<comment type="similarity">
    <text evidence="1">Belongs to the NATD1 family.</text>
</comment>
<gene>
    <name evidence="6" type="ORF">V1264_005027</name>
</gene>
<dbReference type="PANTHER" id="PTHR31435:SF9">
    <property type="entry name" value="PROTEIN NATD1"/>
    <property type="match status" value="1"/>
</dbReference>
<dbReference type="PANTHER" id="PTHR31435">
    <property type="entry name" value="PROTEIN NATD1"/>
    <property type="match status" value="1"/>
</dbReference>
<accession>A0AAN9G5N7</accession>
<dbReference type="Gene3D" id="3.40.630.30">
    <property type="match status" value="1"/>
</dbReference>